<sequence length="150" mass="16939">MIAASQRTVVLRREDGGPLTDQLLRHGTLHPYHALKFGTRPHARPGTEIEGLLGSRLQSRESQKKNRAMYPSSDKIRKRLRQIQSVKWPSAEGSAPSLARQHGHGTSTRERREKKGIVAIADESRHGWALRTNECYVSFLLLALLLICRI</sequence>
<protein>
    <submittedName>
        <fullName evidence="2">Uncharacterized protein</fullName>
    </submittedName>
</protein>
<evidence type="ECO:0000313" key="3">
    <source>
        <dbReference type="Proteomes" id="UP000241462"/>
    </source>
</evidence>
<accession>A0A2T3A1P1</accession>
<organism evidence="2 3">
    <name type="scientific">Coniella lustricola</name>
    <dbReference type="NCBI Taxonomy" id="2025994"/>
    <lineage>
        <taxon>Eukaryota</taxon>
        <taxon>Fungi</taxon>
        <taxon>Dikarya</taxon>
        <taxon>Ascomycota</taxon>
        <taxon>Pezizomycotina</taxon>
        <taxon>Sordariomycetes</taxon>
        <taxon>Sordariomycetidae</taxon>
        <taxon>Diaporthales</taxon>
        <taxon>Schizoparmaceae</taxon>
        <taxon>Coniella</taxon>
    </lineage>
</organism>
<dbReference type="InParanoid" id="A0A2T3A1P1"/>
<feature type="region of interest" description="Disordered" evidence="1">
    <location>
        <begin position="88"/>
        <end position="114"/>
    </location>
</feature>
<evidence type="ECO:0000256" key="1">
    <source>
        <dbReference type="SAM" id="MobiDB-lite"/>
    </source>
</evidence>
<gene>
    <name evidence="2" type="ORF">BD289DRAFT_45007</name>
</gene>
<dbReference type="EMBL" id="KZ678508">
    <property type="protein sequence ID" value="PSR81218.1"/>
    <property type="molecule type" value="Genomic_DNA"/>
</dbReference>
<evidence type="ECO:0000313" key="2">
    <source>
        <dbReference type="EMBL" id="PSR81218.1"/>
    </source>
</evidence>
<keyword evidence="3" id="KW-1185">Reference proteome</keyword>
<dbReference type="AlphaFoldDB" id="A0A2T3A1P1"/>
<dbReference type="Proteomes" id="UP000241462">
    <property type="component" value="Unassembled WGS sequence"/>
</dbReference>
<name>A0A2T3A1P1_9PEZI</name>
<reference evidence="2 3" key="1">
    <citation type="journal article" date="2018" name="Mycol. Prog.">
        <title>Coniella lustricola, a new species from submerged detritus.</title>
        <authorList>
            <person name="Raudabaugh D.B."/>
            <person name="Iturriaga T."/>
            <person name="Carver A."/>
            <person name="Mondo S."/>
            <person name="Pangilinan J."/>
            <person name="Lipzen A."/>
            <person name="He G."/>
            <person name="Amirebrahimi M."/>
            <person name="Grigoriev I.V."/>
            <person name="Miller A.N."/>
        </authorList>
    </citation>
    <scope>NUCLEOTIDE SEQUENCE [LARGE SCALE GENOMIC DNA]</scope>
    <source>
        <strain evidence="2 3">B22-T-1</strain>
    </source>
</reference>
<proteinExistence type="predicted"/>